<proteinExistence type="predicted"/>
<dbReference type="GO" id="GO:0004252">
    <property type="term" value="F:serine-type endopeptidase activity"/>
    <property type="evidence" value="ECO:0007669"/>
    <property type="project" value="InterPro"/>
</dbReference>
<dbReference type="AlphaFoldDB" id="A0A5N5SZT2"/>
<evidence type="ECO:0000313" key="4">
    <source>
        <dbReference type="EMBL" id="KAB7499741.1"/>
    </source>
</evidence>
<keyword evidence="5" id="KW-1185">Reference proteome</keyword>
<dbReference type="PANTHER" id="PTHR24252:SF7">
    <property type="entry name" value="HYALIN"/>
    <property type="match status" value="1"/>
</dbReference>
<dbReference type="Proteomes" id="UP000326759">
    <property type="component" value="Unassembled WGS sequence"/>
</dbReference>
<organism evidence="4 5">
    <name type="scientific">Armadillidium nasatum</name>
    <dbReference type="NCBI Taxonomy" id="96803"/>
    <lineage>
        <taxon>Eukaryota</taxon>
        <taxon>Metazoa</taxon>
        <taxon>Ecdysozoa</taxon>
        <taxon>Arthropoda</taxon>
        <taxon>Crustacea</taxon>
        <taxon>Multicrustacea</taxon>
        <taxon>Malacostraca</taxon>
        <taxon>Eumalacostraca</taxon>
        <taxon>Peracarida</taxon>
        <taxon>Isopoda</taxon>
        <taxon>Oniscidea</taxon>
        <taxon>Crinocheta</taxon>
        <taxon>Armadillidiidae</taxon>
        <taxon>Armadillidium</taxon>
    </lineage>
</organism>
<name>A0A5N5SZT2_9CRUS</name>
<dbReference type="InterPro" id="IPR043504">
    <property type="entry name" value="Peptidase_S1_PA_chymotrypsin"/>
</dbReference>
<dbReference type="InterPro" id="IPR001254">
    <property type="entry name" value="Trypsin_dom"/>
</dbReference>
<feature type="region of interest" description="Disordered" evidence="2">
    <location>
        <begin position="153"/>
        <end position="197"/>
    </location>
</feature>
<dbReference type="GO" id="GO:0006508">
    <property type="term" value="P:proteolysis"/>
    <property type="evidence" value="ECO:0007669"/>
    <property type="project" value="InterPro"/>
</dbReference>
<dbReference type="PROSITE" id="PS50240">
    <property type="entry name" value="TRYPSIN_DOM"/>
    <property type="match status" value="1"/>
</dbReference>
<protein>
    <submittedName>
        <fullName evidence="4">Serine proteinase stubble</fullName>
    </submittedName>
</protein>
<evidence type="ECO:0000256" key="1">
    <source>
        <dbReference type="ARBA" id="ARBA00023157"/>
    </source>
</evidence>
<sequence>MPKGTKIFSTKHDYFVNLLISQIRLRVGEYDFSSVLEPYPYVEKKAKKKVVHPNYNFFTYEYDLALVEMESEIQFQPHIQPICLPGNQDLLIGEIAKVTGWGRLSEHGTLPSILQQTSVPIMSNAKCQELFLKGGRKEHIPDIFLCAGYEKGGRDSCQAKSQKEESNKHTDQETEKEKTKKQNEKQQTYRQTNRQRN</sequence>
<dbReference type="Pfam" id="PF00089">
    <property type="entry name" value="Trypsin"/>
    <property type="match status" value="1"/>
</dbReference>
<dbReference type="EMBL" id="SEYY01016919">
    <property type="protein sequence ID" value="KAB7499741.1"/>
    <property type="molecule type" value="Genomic_DNA"/>
</dbReference>
<feature type="domain" description="Peptidase S1" evidence="3">
    <location>
        <begin position="1"/>
        <end position="161"/>
    </location>
</feature>
<accession>A0A5N5SZT2</accession>
<comment type="caution">
    <text evidence="4">The sequence shown here is derived from an EMBL/GenBank/DDBJ whole genome shotgun (WGS) entry which is preliminary data.</text>
</comment>
<dbReference type="CDD" id="cd00190">
    <property type="entry name" value="Tryp_SPc"/>
    <property type="match status" value="1"/>
</dbReference>
<reference evidence="4 5" key="1">
    <citation type="journal article" date="2019" name="PLoS Biol.">
        <title>Sex chromosomes control vertical transmission of feminizing Wolbachia symbionts in an isopod.</title>
        <authorList>
            <person name="Becking T."/>
            <person name="Chebbi M.A."/>
            <person name="Giraud I."/>
            <person name="Moumen B."/>
            <person name="Laverre T."/>
            <person name="Caubet Y."/>
            <person name="Peccoud J."/>
            <person name="Gilbert C."/>
            <person name="Cordaux R."/>
        </authorList>
    </citation>
    <scope>NUCLEOTIDE SEQUENCE [LARGE SCALE GENOMIC DNA]</scope>
    <source>
        <strain evidence="4">ANa2</strain>
        <tissue evidence="4">Whole body excluding digestive tract and cuticle</tissue>
    </source>
</reference>
<feature type="compositionally biased region" description="Basic and acidic residues" evidence="2">
    <location>
        <begin position="161"/>
        <end position="184"/>
    </location>
</feature>
<dbReference type="Gene3D" id="2.40.10.10">
    <property type="entry name" value="Trypsin-like serine proteases"/>
    <property type="match status" value="1"/>
</dbReference>
<keyword evidence="1" id="KW-1015">Disulfide bond</keyword>
<feature type="compositionally biased region" description="Low complexity" evidence="2">
    <location>
        <begin position="185"/>
        <end position="197"/>
    </location>
</feature>
<evidence type="ECO:0000256" key="2">
    <source>
        <dbReference type="SAM" id="MobiDB-lite"/>
    </source>
</evidence>
<evidence type="ECO:0000259" key="3">
    <source>
        <dbReference type="PROSITE" id="PS50240"/>
    </source>
</evidence>
<gene>
    <name evidence="4" type="primary">Sb_8</name>
    <name evidence="4" type="ORF">Anas_13191</name>
</gene>
<dbReference type="InterPro" id="IPR009003">
    <property type="entry name" value="Peptidase_S1_PA"/>
</dbReference>
<dbReference type="PANTHER" id="PTHR24252">
    <property type="entry name" value="ACROSIN-RELATED"/>
    <property type="match status" value="1"/>
</dbReference>
<dbReference type="SMART" id="SM00020">
    <property type="entry name" value="Tryp_SPc"/>
    <property type="match status" value="1"/>
</dbReference>
<dbReference type="SUPFAM" id="SSF50494">
    <property type="entry name" value="Trypsin-like serine proteases"/>
    <property type="match status" value="1"/>
</dbReference>
<evidence type="ECO:0000313" key="5">
    <source>
        <dbReference type="Proteomes" id="UP000326759"/>
    </source>
</evidence>
<dbReference type="OrthoDB" id="414661at2759"/>